<name>A0AAV2Q402_MEGNR</name>
<dbReference type="EMBL" id="CAXKWB010003539">
    <property type="protein sequence ID" value="CAL4069471.1"/>
    <property type="molecule type" value="Genomic_DNA"/>
</dbReference>
<organism evidence="2 3">
    <name type="scientific">Meganyctiphanes norvegica</name>
    <name type="common">Northern krill</name>
    <name type="synonym">Thysanopoda norvegica</name>
    <dbReference type="NCBI Taxonomy" id="48144"/>
    <lineage>
        <taxon>Eukaryota</taxon>
        <taxon>Metazoa</taxon>
        <taxon>Ecdysozoa</taxon>
        <taxon>Arthropoda</taxon>
        <taxon>Crustacea</taxon>
        <taxon>Multicrustacea</taxon>
        <taxon>Malacostraca</taxon>
        <taxon>Eumalacostraca</taxon>
        <taxon>Eucarida</taxon>
        <taxon>Euphausiacea</taxon>
        <taxon>Euphausiidae</taxon>
        <taxon>Meganyctiphanes</taxon>
    </lineage>
</organism>
<keyword evidence="3" id="KW-1185">Reference proteome</keyword>
<evidence type="ECO:0000313" key="2">
    <source>
        <dbReference type="EMBL" id="CAL4069471.1"/>
    </source>
</evidence>
<keyword evidence="1" id="KW-1133">Transmembrane helix</keyword>
<proteinExistence type="predicted"/>
<feature type="transmembrane region" description="Helical" evidence="1">
    <location>
        <begin position="71"/>
        <end position="90"/>
    </location>
</feature>
<comment type="caution">
    <text evidence="2">The sequence shown here is derived from an EMBL/GenBank/DDBJ whole genome shotgun (WGS) entry which is preliminary data.</text>
</comment>
<accession>A0AAV2Q402</accession>
<feature type="transmembrane region" description="Helical" evidence="1">
    <location>
        <begin position="415"/>
        <end position="434"/>
    </location>
</feature>
<feature type="transmembrane region" description="Helical" evidence="1">
    <location>
        <begin position="300"/>
        <end position="321"/>
    </location>
</feature>
<feature type="transmembrane region" description="Helical" evidence="1">
    <location>
        <begin position="96"/>
        <end position="114"/>
    </location>
</feature>
<evidence type="ECO:0000313" key="3">
    <source>
        <dbReference type="Proteomes" id="UP001497623"/>
    </source>
</evidence>
<reference evidence="2 3" key="1">
    <citation type="submission" date="2024-05" db="EMBL/GenBank/DDBJ databases">
        <authorList>
            <person name="Wallberg A."/>
        </authorList>
    </citation>
    <scope>NUCLEOTIDE SEQUENCE [LARGE SCALE GENOMIC DNA]</scope>
</reference>
<evidence type="ECO:0000256" key="1">
    <source>
        <dbReference type="SAM" id="Phobius"/>
    </source>
</evidence>
<keyword evidence="1" id="KW-0472">Membrane</keyword>
<dbReference type="AlphaFoldDB" id="A0AAV2Q402"/>
<dbReference type="Proteomes" id="UP001497623">
    <property type="component" value="Unassembled WGS sequence"/>
</dbReference>
<gene>
    <name evidence="2" type="ORF">MNOR_LOCUS7867</name>
</gene>
<keyword evidence="1" id="KW-0812">Transmembrane</keyword>
<feature type="transmembrane region" description="Helical" evidence="1">
    <location>
        <begin position="234"/>
        <end position="257"/>
    </location>
</feature>
<evidence type="ECO:0008006" key="4">
    <source>
        <dbReference type="Google" id="ProtNLM"/>
    </source>
</evidence>
<sequence>MDIYNDPGASPQTNYESFRQCEDDQWEDVNLIKENRRFLAIFRIVGLCPLKRKGREYIVNEVSFTLSRLTWFLWHVLAVTFTMWIKLHIMDKDKGVTINTFIFSAIGIFMFIIVDPVQTSILKRNLRTIPKLLNMVRDMEEMKLGQKSLGMEGSSRVYMYRQRQREKSLKLALTSKSNSEPTSDCNVGYENRPCCKGWLTSTITYVFLIVFFSLFGYGFAQLVDWCDIKDEWKFAAMMFCLVFPVLTTWFCVFFIGYQRKMYMILTKLEDDVYKDPDHVKNIAKYLETMQRLSKKLSDDIYRFTFGINFFLFVFIGTNATFEYFQGVQEMNDTNTNGDVIYVIPIALSVFHLYISCQGSTDLIQGQHDKLRYKLKGIMVELLMDGQDKQFKKVEIIYKNVKDFSPMPQVFGGFKVNYQILMAMLLFIFTYARVFHSLINKSKSSTASNCTVSKSSEENTETDS</sequence>
<feature type="transmembrane region" description="Helical" evidence="1">
    <location>
        <begin position="202"/>
        <end position="222"/>
    </location>
</feature>
<protein>
    <recommendedName>
        <fullName evidence="4">Gustatory receptor</fullName>
    </recommendedName>
</protein>